<organism evidence="1 2">
    <name type="scientific">Hyalomma asiaticum</name>
    <name type="common">Tick</name>
    <dbReference type="NCBI Taxonomy" id="266040"/>
    <lineage>
        <taxon>Eukaryota</taxon>
        <taxon>Metazoa</taxon>
        <taxon>Ecdysozoa</taxon>
        <taxon>Arthropoda</taxon>
        <taxon>Chelicerata</taxon>
        <taxon>Arachnida</taxon>
        <taxon>Acari</taxon>
        <taxon>Parasitiformes</taxon>
        <taxon>Ixodida</taxon>
        <taxon>Ixodoidea</taxon>
        <taxon>Ixodidae</taxon>
        <taxon>Hyalomminae</taxon>
        <taxon>Hyalomma</taxon>
    </lineage>
</organism>
<evidence type="ECO:0000313" key="1">
    <source>
        <dbReference type="EMBL" id="KAH6925427.1"/>
    </source>
</evidence>
<dbReference type="EMBL" id="CM023487">
    <property type="protein sequence ID" value="KAH6925427.1"/>
    <property type="molecule type" value="Genomic_DNA"/>
</dbReference>
<reference evidence="1" key="1">
    <citation type="submission" date="2020-05" db="EMBL/GenBank/DDBJ databases">
        <title>Large-scale comparative analyses of tick genomes elucidate their genetic diversity and vector capacities.</title>
        <authorList>
            <person name="Jia N."/>
            <person name="Wang J."/>
            <person name="Shi W."/>
            <person name="Du L."/>
            <person name="Sun Y."/>
            <person name="Zhan W."/>
            <person name="Jiang J."/>
            <person name="Wang Q."/>
            <person name="Zhang B."/>
            <person name="Ji P."/>
            <person name="Sakyi L.B."/>
            <person name="Cui X."/>
            <person name="Yuan T."/>
            <person name="Jiang B."/>
            <person name="Yang W."/>
            <person name="Lam T.T.-Y."/>
            <person name="Chang Q."/>
            <person name="Ding S."/>
            <person name="Wang X."/>
            <person name="Zhu J."/>
            <person name="Ruan X."/>
            <person name="Zhao L."/>
            <person name="Wei J."/>
            <person name="Que T."/>
            <person name="Du C."/>
            <person name="Cheng J."/>
            <person name="Dai P."/>
            <person name="Han X."/>
            <person name="Huang E."/>
            <person name="Gao Y."/>
            <person name="Liu J."/>
            <person name="Shao H."/>
            <person name="Ye R."/>
            <person name="Li L."/>
            <person name="Wei W."/>
            <person name="Wang X."/>
            <person name="Wang C."/>
            <person name="Yang T."/>
            <person name="Huo Q."/>
            <person name="Li W."/>
            <person name="Guo W."/>
            <person name="Chen H."/>
            <person name="Zhou L."/>
            <person name="Ni X."/>
            <person name="Tian J."/>
            <person name="Zhou Y."/>
            <person name="Sheng Y."/>
            <person name="Liu T."/>
            <person name="Pan Y."/>
            <person name="Xia L."/>
            <person name="Li J."/>
            <person name="Zhao F."/>
            <person name="Cao W."/>
        </authorList>
    </citation>
    <scope>NUCLEOTIDE SEQUENCE</scope>
    <source>
        <strain evidence="1">Hyas-2018</strain>
    </source>
</reference>
<evidence type="ECO:0000313" key="2">
    <source>
        <dbReference type="Proteomes" id="UP000821845"/>
    </source>
</evidence>
<keyword evidence="2" id="KW-1185">Reference proteome</keyword>
<gene>
    <name evidence="1" type="ORF">HPB50_005048</name>
</gene>
<accession>A0ACB7RR67</accession>
<sequence>MSYAAALHDNPLCQHHPYSRVSTRCIVSKQPCRHDRRPRPRSGHLSHRRTISSITKRHDPPPREEPPSRRPNFRRPDASRNIDRRPLCFLSWLRIARQCCYRDAYRTLLPWSDCRRTKYGYMPRRDEAPQQGPPVSRFDYLRTPDGDLAYPAS</sequence>
<comment type="caution">
    <text evidence="1">The sequence shown here is derived from an EMBL/GenBank/DDBJ whole genome shotgun (WGS) entry which is preliminary data.</text>
</comment>
<proteinExistence type="predicted"/>
<protein>
    <submittedName>
        <fullName evidence="1">Uncharacterized protein</fullName>
    </submittedName>
</protein>
<name>A0ACB7RR67_HYAAI</name>
<dbReference type="Proteomes" id="UP000821845">
    <property type="component" value="Chromosome 7"/>
</dbReference>